<evidence type="ECO:0000256" key="7">
    <source>
        <dbReference type="ARBA" id="ARBA00049458"/>
    </source>
</evidence>
<protein>
    <recommendedName>
        <fullName evidence="6">lysoplasmalogenase</fullName>
        <ecNumber evidence="6">3.3.2.2</ecNumber>
    </recommendedName>
</protein>
<keyword evidence="3 9" id="KW-0812">Transmembrane</keyword>
<proteinExistence type="inferred from homology"/>
<keyword evidence="4 9" id="KW-1133">Transmembrane helix</keyword>
<sequence length="246" mass="27294">MVDTKQASSHAVKLLPFLISFILYFIFEPYVGVFSSTALKCTPIISLMLYILMKEFDFGQDYRRSQLVLWGLICSCGGDALLNIGLFPHGMALFGAAQIFYIRSFGWRPLKFWIGAIAYLGGLAVLSMIYGKLDKVLKIGVPIYSLLLETMCWRSLARIYQGGNFFNICCGIGGLLFLISDSLIGLNMFILAAPSARVQFGIMLTYYLAQLGITLSTANECRAINSKSSAATIKNRMKNSRLHVNS</sequence>
<dbReference type="PANTHER" id="PTHR31885:SF6">
    <property type="entry name" value="GH04784P"/>
    <property type="match status" value="1"/>
</dbReference>
<evidence type="ECO:0000256" key="6">
    <source>
        <dbReference type="ARBA" id="ARBA00035673"/>
    </source>
</evidence>
<evidence type="ECO:0000256" key="5">
    <source>
        <dbReference type="ARBA" id="ARBA00023136"/>
    </source>
</evidence>
<dbReference type="EnsemblMetazoa" id="GAUT051621-RA">
    <property type="protein sequence ID" value="GAUT051621-PA"/>
    <property type="gene ID" value="GAUT051621"/>
</dbReference>
<evidence type="ECO:0000256" key="2">
    <source>
        <dbReference type="ARBA" id="ARBA00007375"/>
    </source>
</evidence>
<evidence type="ECO:0000256" key="9">
    <source>
        <dbReference type="SAM" id="Phobius"/>
    </source>
</evidence>
<dbReference type="VEuPathDB" id="VectorBase:GAUT051621"/>
<organism evidence="10 11">
    <name type="scientific">Glossina austeni</name>
    <name type="common">Savannah tsetse fly</name>
    <dbReference type="NCBI Taxonomy" id="7395"/>
    <lineage>
        <taxon>Eukaryota</taxon>
        <taxon>Metazoa</taxon>
        <taxon>Ecdysozoa</taxon>
        <taxon>Arthropoda</taxon>
        <taxon>Hexapoda</taxon>
        <taxon>Insecta</taxon>
        <taxon>Pterygota</taxon>
        <taxon>Neoptera</taxon>
        <taxon>Endopterygota</taxon>
        <taxon>Diptera</taxon>
        <taxon>Brachycera</taxon>
        <taxon>Muscomorpha</taxon>
        <taxon>Hippoboscoidea</taxon>
        <taxon>Glossinidae</taxon>
        <taxon>Glossina</taxon>
    </lineage>
</organism>
<feature type="transmembrane region" description="Helical" evidence="9">
    <location>
        <begin position="33"/>
        <end position="53"/>
    </location>
</feature>
<evidence type="ECO:0000256" key="8">
    <source>
        <dbReference type="ARBA" id="ARBA00049560"/>
    </source>
</evidence>
<reference evidence="10" key="1">
    <citation type="submission" date="2020-05" db="UniProtKB">
        <authorList>
            <consortium name="EnsemblMetazoa"/>
        </authorList>
    </citation>
    <scope>IDENTIFICATION</scope>
    <source>
        <strain evidence="10">TTRI</strain>
    </source>
</reference>
<comment type="catalytic activity">
    <reaction evidence="8">
        <text>a 1-O-(1Z-alkenyl)-sn-glycero-3-phosphocholine + H2O = a 2,3-saturated aldehyde + sn-glycerol 3-phosphocholine</text>
        <dbReference type="Rhea" id="RHEA:22544"/>
        <dbReference type="ChEBI" id="CHEBI:15377"/>
        <dbReference type="ChEBI" id="CHEBI:16870"/>
        <dbReference type="ChEBI" id="CHEBI:73359"/>
        <dbReference type="ChEBI" id="CHEBI:77287"/>
        <dbReference type="EC" id="3.3.2.2"/>
    </reaction>
</comment>
<keyword evidence="5 9" id="KW-0472">Membrane</keyword>
<dbReference type="GO" id="GO:0047408">
    <property type="term" value="F:alkenylglycerophosphocholine hydrolase activity"/>
    <property type="evidence" value="ECO:0007669"/>
    <property type="project" value="UniProtKB-EC"/>
</dbReference>
<evidence type="ECO:0000256" key="3">
    <source>
        <dbReference type="ARBA" id="ARBA00022692"/>
    </source>
</evidence>
<feature type="transmembrane region" description="Helical" evidence="9">
    <location>
        <begin position="12"/>
        <end position="27"/>
    </location>
</feature>
<comment type="subcellular location">
    <subcellularLocation>
        <location evidence="1">Membrane</location>
        <topology evidence="1">Multi-pass membrane protein</topology>
    </subcellularLocation>
</comment>
<dbReference type="PANTHER" id="PTHR31885">
    <property type="entry name" value="GH04784P"/>
    <property type="match status" value="1"/>
</dbReference>
<comment type="similarity">
    <text evidence="2">Belongs to the TMEM86 family.</text>
</comment>
<dbReference type="AlphaFoldDB" id="A0A1A9VYB1"/>
<dbReference type="InterPro" id="IPR012506">
    <property type="entry name" value="TMEM86B-like"/>
</dbReference>
<keyword evidence="11" id="KW-1185">Reference proteome</keyword>
<feature type="transmembrane region" description="Helical" evidence="9">
    <location>
        <begin position="112"/>
        <end position="130"/>
    </location>
</feature>
<comment type="catalytic activity">
    <reaction evidence="7">
        <text>a 1-O-(1Z-alkenyl)-sn-glycero-3-phosphoethanolamine + H2O = a 2,3-saturated aldehyde + sn-glycero-3-phosphoethanolamine</text>
        <dbReference type="Rhea" id="RHEA:16905"/>
        <dbReference type="ChEBI" id="CHEBI:15377"/>
        <dbReference type="ChEBI" id="CHEBI:73359"/>
        <dbReference type="ChEBI" id="CHEBI:77288"/>
        <dbReference type="ChEBI" id="CHEBI:143890"/>
        <dbReference type="EC" id="3.3.2.2"/>
    </reaction>
</comment>
<dbReference type="GO" id="GO:0016020">
    <property type="term" value="C:membrane"/>
    <property type="evidence" value="ECO:0007669"/>
    <property type="project" value="UniProtKB-SubCell"/>
</dbReference>
<evidence type="ECO:0000313" key="10">
    <source>
        <dbReference type="EnsemblMetazoa" id="GAUT051621-PA"/>
    </source>
</evidence>
<feature type="transmembrane region" description="Helical" evidence="9">
    <location>
        <begin position="198"/>
        <end position="218"/>
    </location>
</feature>
<dbReference type="Pfam" id="PF07947">
    <property type="entry name" value="YhhN"/>
    <property type="match status" value="1"/>
</dbReference>
<dbReference type="EC" id="3.3.2.2" evidence="6"/>
<accession>A0A1A9VYB1</accession>
<evidence type="ECO:0000256" key="1">
    <source>
        <dbReference type="ARBA" id="ARBA00004141"/>
    </source>
</evidence>
<evidence type="ECO:0000313" key="11">
    <source>
        <dbReference type="Proteomes" id="UP000078200"/>
    </source>
</evidence>
<dbReference type="STRING" id="7395.A0A1A9VYB1"/>
<feature type="transmembrane region" description="Helical" evidence="9">
    <location>
        <begin position="165"/>
        <end position="192"/>
    </location>
</feature>
<name>A0A1A9VYB1_GLOAU</name>
<dbReference type="Proteomes" id="UP000078200">
    <property type="component" value="Unassembled WGS sequence"/>
</dbReference>
<feature type="transmembrane region" description="Helical" evidence="9">
    <location>
        <begin position="88"/>
        <end position="105"/>
    </location>
</feature>
<evidence type="ECO:0000256" key="4">
    <source>
        <dbReference type="ARBA" id="ARBA00022989"/>
    </source>
</evidence>